<reference evidence="1" key="1">
    <citation type="journal article" date="2021" name="Proc. Natl. Acad. Sci. U.S.A.">
        <title>A Catalog of Tens of Thousands of Viruses from Human Metagenomes Reveals Hidden Associations with Chronic Diseases.</title>
        <authorList>
            <person name="Tisza M.J."/>
            <person name="Buck C.B."/>
        </authorList>
    </citation>
    <scope>NUCLEOTIDE SEQUENCE</scope>
    <source>
        <strain evidence="1">CtCNm48</strain>
    </source>
</reference>
<protein>
    <submittedName>
        <fullName evidence="1">Uncharacterized protein</fullName>
    </submittedName>
</protein>
<proteinExistence type="predicted"/>
<sequence length="114" mass="12850">MAKFWKQCRNLWKYSRGGATVDVELTRSAKKALAALYTHYCQRQAYGQSKQNSTFFMPIPEAIKDGLQEICAAGYAEYSPFGGVILMDAGIAYMDKQDPETVLMWDLHDGQVIT</sequence>
<dbReference type="EMBL" id="BK015945">
    <property type="protein sequence ID" value="DAF86445.1"/>
    <property type="molecule type" value="Genomic_DNA"/>
</dbReference>
<evidence type="ECO:0000313" key="1">
    <source>
        <dbReference type="EMBL" id="DAF86445.1"/>
    </source>
</evidence>
<organism evidence="1">
    <name type="scientific">Siphoviridae sp. ctCNm48</name>
    <dbReference type="NCBI Taxonomy" id="2825377"/>
    <lineage>
        <taxon>Viruses</taxon>
        <taxon>Duplodnaviria</taxon>
        <taxon>Heunggongvirae</taxon>
        <taxon>Uroviricota</taxon>
        <taxon>Caudoviricetes</taxon>
    </lineage>
</organism>
<name>A0A8S5TW49_9CAUD</name>
<accession>A0A8S5TW49</accession>